<dbReference type="NCBIfam" id="NF008955">
    <property type="entry name" value="PRK12297.1"/>
    <property type="match status" value="1"/>
</dbReference>
<dbReference type="GO" id="GO:0042254">
    <property type="term" value="P:ribosome biogenesis"/>
    <property type="evidence" value="ECO:0007669"/>
    <property type="project" value="UniProtKB-UniRule"/>
</dbReference>
<evidence type="ECO:0000256" key="7">
    <source>
        <dbReference type="ARBA" id="ARBA00023134"/>
    </source>
</evidence>
<feature type="binding site" evidence="8">
    <location>
        <position position="172"/>
    </location>
    <ligand>
        <name>Mg(2+)</name>
        <dbReference type="ChEBI" id="CHEBI:18420"/>
    </ligand>
</feature>
<comment type="similarity">
    <text evidence="1 8">Belongs to the TRAFAC class OBG-HflX-like GTPase superfamily. OBG GTPase family.</text>
</comment>
<dbReference type="EC" id="3.6.5.-" evidence="8"/>
<sequence length="349" mass="37297">MFLDQVQLRVTAGHGGAGAMSFRREKFAPEGGPDGGDGGKGGSITLRANRALNTLNPYRQKREFTAERGRQGEGGMRHGSDGESILLEVPLGTVVKDGETGEVLAELLSDGEDVCVARGGRGGLGNTNFKSSTNRTPRHHQPGEEGEARILDLELKLIADVGLVGYPNAGKSTLVSRLSAARPKIANYPFTTLEPQLGVVSLDRFGGDLLDSWVIADIPGLIEGAASGAGLGIQFLRHVERTRMLLHLVDLSDPMEEPADAVRIIEGELEAFSPVLAAKPRWLVGTKLDALQDDSRREAFVALCEARGQEPIFISGVTGEGLRELAFAVDEALKVMAGQKKATPKDEVW</sequence>
<dbReference type="Pfam" id="PF01926">
    <property type="entry name" value="MMR_HSR1"/>
    <property type="match status" value="1"/>
</dbReference>
<dbReference type="NCBIfam" id="TIGR02729">
    <property type="entry name" value="Obg_CgtA"/>
    <property type="match status" value="1"/>
</dbReference>
<dbReference type="PROSITE" id="PS51883">
    <property type="entry name" value="OBG"/>
    <property type="match status" value="1"/>
</dbReference>
<dbReference type="InterPro" id="IPR014100">
    <property type="entry name" value="GTP-bd_Obg/CgtA"/>
</dbReference>
<gene>
    <name evidence="11" type="primary">obgE</name>
    <name evidence="8" type="synonym">obg</name>
    <name evidence="11" type="ORF">IPN91_03750</name>
</gene>
<dbReference type="PROSITE" id="PS51710">
    <property type="entry name" value="G_OBG"/>
    <property type="match status" value="1"/>
</dbReference>
<feature type="domain" description="OBG-type G" evidence="9">
    <location>
        <begin position="159"/>
        <end position="334"/>
    </location>
</feature>
<protein>
    <recommendedName>
        <fullName evidence="8">GTPase Obg</fullName>
        <ecNumber evidence="8">3.6.5.-</ecNumber>
    </recommendedName>
    <alternativeName>
        <fullName evidence="8">GTP-binding protein Obg</fullName>
    </alternativeName>
</protein>
<keyword evidence="3 8" id="KW-0479">Metal-binding</keyword>
<dbReference type="PANTHER" id="PTHR11702:SF31">
    <property type="entry name" value="MITOCHONDRIAL RIBOSOME-ASSOCIATED GTPASE 2"/>
    <property type="match status" value="1"/>
</dbReference>
<dbReference type="GO" id="GO:0005525">
    <property type="term" value="F:GTP binding"/>
    <property type="evidence" value="ECO:0007669"/>
    <property type="project" value="UniProtKB-UniRule"/>
</dbReference>
<name>A0A936K5G6_9BACT</name>
<dbReference type="Pfam" id="PF01018">
    <property type="entry name" value="GTP1_OBG"/>
    <property type="match status" value="1"/>
</dbReference>
<comment type="caution">
    <text evidence="11">The sequence shown here is derived from an EMBL/GenBank/DDBJ whole genome shotgun (WGS) entry which is preliminary data.</text>
</comment>
<comment type="subunit">
    <text evidence="8">Monomer.</text>
</comment>
<dbReference type="PRINTS" id="PR00326">
    <property type="entry name" value="GTP1OBG"/>
</dbReference>
<dbReference type="HAMAP" id="MF_01454">
    <property type="entry name" value="GTPase_Obg"/>
    <property type="match status" value="1"/>
</dbReference>
<evidence type="ECO:0000259" key="10">
    <source>
        <dbReference type="PROSITE" id="PS51883"/>
    </source>
</evidence>
<dbReference type="GO" id="GO:0003924">
    <property type="term" value="F:GTPase activity"/>
    <property type="evidence" value="ECO:0007669"/>
    <property type="project" value="UniProtKB-UniRule"/>
</dbReference>
<feature type="binding site" evidence="8">
    <location>
        <begin position="315"/>
        <end position="317"/>
    </location>
    <ligand>
        <name>GTP</name>
        <dbReference type="ChEBI" id="CHEBI:37565"/>
    </ligand>
</feature>
<evidence type="ECO:0000259" key="9">
    <source>
        <dbReference type="PROSITE" id="PS51710"/>
    </source>
</evidence>
<dbReference type="FunFam" id="2.70.210.12:FF:000001">
    <property type="entry name" value="GTPase Obg"/>
    <property type="match status" value="1"/>
</dbReference>
<dbReference type="GO" id="GO:0005737">
    <property type="term" value="C:cytoplasm"/>
    <property type="evidence" value="ECO:0007669"/>
    <property type="project" value="UniProtKB-SubCell"/>
</dbReference>
<dbReference type="PROSITE" id="PS00905">
    <property type="entry name" value="GTP1_OBG"/>
    <property type="match status" value="1"/>
</dbReference>
<dbReference type="InterPro" id="IPR006073">
    <property type="entry name" value="GTP-bd"/>
</dbReference>
<evidence type="ECO:0000256" key="5">
    <source>
        <dbReference type="ARBA" id="ARBA00022801"/>
    </source>
</evidence>
<dbReference type="Proteomes" id="UP000709959">
    <property type="component" value="Unassembled WGS sequence"/>
</dbReference>
<dbReference type="SUPFAM" id="SSF82051">
    <property type="entry name" value="Obg GTP-binding protein N-terminal domain"/>
    <property type="match status" value="1"/>
</dbReference>
<dbReference type="InterPro" id="IPR006074">
    <property type="entry name" value="GTP1-OBG_CS"/>
</dbReference>
<dbReference type="Gene3D" id="3.40.50.300">
    <property type="entry name" value="P-loop containing nucleotide triphosphate hydrolases"/>
    <property type="match status" value="1"/>
</dbReference>
<evidence type="ECO:0000256" key="2">
    <source>
        <dbReference type="ARBA" id="ARBA00022490"/>
    </source>
</evidence>
<comment type="cofactor">
    <cofactor evidence="8">
        <name>Mg(2+)</name>
        <dbReference type="ChEBI" id="CHEBI:18420"/>
    </cofactor>
</comment>
<evidence type="ECO:0000313" key="11">
    <source>
        <dbReference type="EMBL" id="MBK8571759.1"/>
    </source>
</evidence>
<comment type="subcellular location">
    <subcellularLocation>
        <location evidence="8">Cytoplasm</location>
    </subcellularLocation>
</comment>
<evidence type="ECO:0000256" key="4">
    <source>
        <dbReference type="ARBA" id="ARBA00022741"/>
    </source>
</evidence>
<dbReference type="InterPro" id="IPR027417">
    <property type="entry name" value="P-loop_NTPase"/>
</dbReference>
<dbReference type="EMBL" id="JADKCH010000002">
    <property type="protein sequence ID" value="MBK8571759.1"/>
    <property type="molecule type" value="Genomic_DNA"/>
</dbReference>
<dbReference type="SUPFAM" id="SSF52540">
    <property type="entry name" value="P-loop containing nucleoside triphosphate hydrolases"/>
    <property type="match status" value="1"/>
</dbReference>
<keyword evidence="4 8" id="KW-0547">Nucleotide-binding</keyword>
<dbReference type="InterPro" id="IPR031167">
    <property type="entry name" value="G_OBG"/>
</dbReference>
<organism evidence="11 12">
    <name type="scientific">Candidatus Geothrix odensensis</name>
    <dbReference type="NCBI Taxonomy" id="2954440"/>
    <lineage>
        <taxon>Bacteria</taxon>
        <taxon>Pseudomonadati</taxon>
        <taxon>Acidobacteriota</taxon>
        <taxon>Holophagae</taxon>
        <taxon>Holophagales</taxon>
        <taxon>Holophagaceae</taxon>
        <taxon>Geothrix</taxon>
    </lineage>
</organism>
<keyword evidence="7 8" id="KW-0342">GTP-binding</keyword>
<evidence type="ECO:0000256" key="1">
    <source>
        <dbReference type="ARBA" id="ARBA00007699"/>
    </source>
</evidence>
<dbReference type="PANTHER" id="PTHR11702">
    <property type="entry name" value="DEVELOPMENTALLY REGULATED GTP-BINDING PROTEIN-RELATED"/>
    <property type="match status" value="1"/>
</dbReference>
<feature type="binding site" evidence="8">
    <location>
        <begin position="165"/>
        <end position="172"/>
    </location>
    <ligand>
        <name>GTP</name>
        <dbReference type="ChEBI" id="CHEBI:37565"/>
    </ligand>
</feature>
<comment type="function">
    <text evidence="8">An essential GTPase which binds GTP, GDP and possibly (p)ppGpp with moderate affinity, with high nucleotide exchange rates and a fairly low GTP hydrolysis rate. Plays a role in control of the cell cycle, stress response, ribosome biogenesis and in those bacteria that undergo differentiation, in morphogenesis control.</text>
</comment>
<evidence type="ECO:0000256" key="3">
    <source>
        <dbReference type="ARBA" id="ARBA00022723"/>
    </source>
</evidence>
<dbReference type="InterPro" id="IPR045086">
    <property type="entry name" value="OBG_GTPase"/>
</dbReference>
<reference evidence="11 12" key="1">
    <citation type="submission" date="2020-10" db="EMBL/GenBank/DDBJ databases">
        <title>Connecting structure to function with the recovery of over 1000 high-quality activated sludge metagenome-assembled genomes encoding full-length rRNA genes using long-read sequencing.</title>
        <authorList>
            <person name="Singleton C.M."/>
            <person name="Petriglieri F."/>
            <person name="Kristensen J.M."/>
            <person name="Kirkegaard R.H."/>
            <person name="Michaelsen T.Y."/>
            <person name="Andersen M.H."/>
            <person name="Karst S.M."/>
            <person name="Dueholm M.S."/>
            <person name="Nielsen P.H."/>
            <person name="Albertsen M."/>
        </authorList>
    </citation>
    <scope>NUCLEOTIDE SEQUENCE [LARGE SCALE GENOMIC DNA]</scope>
    <source>
        <strain evidence="11">OdNE_18-Q3-R46-58_MAXAC.008</strain>
    </source>
</reference>
<evidence type="ECO:0000256" key="6">
    <source>
        <dbReference type="ARBA" id="ARBA00022842"/>
    </source>
</evidence>
<dbReference type="GO" id="GO:0043022">
    <property type="term" value="F:ribosome binding"/>
    <property type="evidence" value="ECO:0007669"/>
    <property type="project" value="UniProtKB-ARBA"/>
</dbReference>
<feature type="domain" description="Obg" evidence="10">
    <location>
        <begin position="1"/>
        <end position="158"/>
    </location>
</feature>
<keyword evidence="2 8" id="KW-0963">Cytoplasm</keyword>
<feature type="binding site" evidence="8">
    <location>
        <position position="192"/>
    </location>
    <ligand>
        <name>Mg(2+)</name>
        <dbReference type="ChEBI" id="CHEBI:18420"/>
    </ligand>
</feature>
<evidence type="ECO:0000313" key="12">
    <source>
        <dbReference type="Proteomes" id="UP000709959"/>
    </source>
</evidence>
<keyword evidence="6 8" id="KW-0460">Magnesium</keyword>
<proteinExistence type="inferred from homology"/>
<feature type="binding site" evidence="8">
    <location>
        <begin position="286"/>
        <end position="289"/>
    </location>
    <ligand>
        <name>GTP</name>
        <dbReference type="ChEBI" id="CHEBI:37565"/>
    </ligand>
</feature>
<dbReference type="InterPro" id="IPR006169">
    <property type="entry name" value="GTP1_OBG_dom"/>
</dbReference>
<feature type="binding site" evidence="8">
    <location>
        <begin position="190"/>
        <end position="194"/>
    </location>
    <ligand>
        <name>GTP</name>
        <dbReference type="ChEBI" id="CHEBI:37565"/>
    </ligand>
</feature>
<dbReference type="GO" id="GO:0000287">
    <property type="term" value="F:magnesium ion binding"/>
    <property type="evidence" value="ECO:0007669"/>
    <property type="project" value="InterPro"/>
</dbReference>
<dbReference type="InterPro" id="IPR036726">
    <property type="entry name" value="GTP1_OBG_dom_sf"/>
</dbReference>
<dbReference type="Gene3D" id="2.70.210.12">
    <property type="entry name" value="GTP1/OBG domain"/>
    <property type="match status" value="1"/>
</dbReference>
<keyword evidence="5 8" id="KW-0378">Hydrolase</keyword>
<dbReference type="CDD" id="cd01898">
    <property type="entry name" value="Obg"/>
    <property type="match status" value="1"/>
</dbReference>
<accession>A0A936K5G6</accession>
<evidence type="ECO:0000256" key="8">
    <source>
        <dbReference type="HAMAP-Rule" id="MF_01454"/>
    </source>
</evidence>
<feature type="binding site" evidence="8">
    <location>
        <begin position="217"/>
        <end position="220"/>
    </location>
    <ligand>
        <name>GTP</name>
        <dbReference type="ChEBI" id="CHEBI:37565"/>
    </ligand>
</feature>
<dbReference type="PIRSF" id="PIRSF002401">
    <property type="entry name" value="GTP_bd_Obg/CgtA"/>
    <property type="match status" value="1"/>
</dbReference>
<dbReference type="AlphaFoldDB" id="A0A936K5G6"/>
<dbReference type="NCBIfam" id="NF008956">
    <property type="entry name" value="PRK12299.1"/>
    <property type="match status" value="1"/>
</dbReference>